<dbReference type="SUPFAM" id="SSF57783">
    <property type="entry name" value="Zinc beta-ribbon"/>
    <property type="match status" value="1"/>
</dbReference>
<proteinExistence type="predicted"/>
<keyword evidence="2" id="KW-0863">Zinc-finger</keyword>
<keyword evidence="3" id="KW-0862">Zinc</keyword>
<feature type="domain" description="Zinc finger CHC2-type" evidence="5">
    <location>
        <begin position="6"/>
        <end position="77"/>
    </location>
</feature>
<dbReference type="AlphaFoldDB" id="F2KRH9"/>
<dbReference type="Proteomes" id="UP000008136">
    <property type="component" value="Chromosome"/>
</dbReference>
<reference evidence="7 8" key="1">
    <citation type="submission" date="2011-03" db="EMBL/GenBank/DDBJ databases">
        <title>The complete genome of Archaeoglobus veneficus SNP6.</title>
        <authorList>
            <consortium name="US DOE Joint Genome Institute (JGI-PGF)"/>
            <person name="Lucas S."/>
            <person name="Copeland A."/>
            <person name="Lapidus A."/>
            <person name="Bruce D."/>
            <person name="Goodwin L."/>
            <person name="Pitluck S."/>
            <person name="Kyrpides N."/>
            <person name="Mavromatis K."/>
            <person name="Pagani I."/>
            <person name="Ivanova N."/>
            <person name="Mikhailova N."/>
            <person name="Lu M."/>
            <person name="Detter J.C."/>
            <person name="Tapia R."/>
            <person name="Han C."/>
            <person name="Land M."/>
            <person name="Hauser L."/>
            <person name="Markowitz V."/>
            <person name="Cheng J.-F."/>
            <person name="Hugenholtz P."/>
            <person name="Woyke T."/>
            <person name="Wu D."/>
            <person name="Spring S."/>
            <person name="Brambilla E."/>
            <person name="Klenk H.-P."/>
            <person name="Eisen J.A."/>
        </authorList>
    </citation>
    <scope>NUCLEOTIDE SEQUENCE [LARGE SCALE GENOMIC DNA]</scope>
    <source>
        <strain>SNP6</strain>
    </source>
</reference>
<evidence type="ECO:0000256" key="1">
    <source>
        <dbReference type="ARBA" id="ARBA00022723"/>
    </source>
</evidence>
<dbReference type="HOGENOM" id="CLU_282656_0_0_2"/>
<name>F2KRH9_ARCVS</name>
<dbReference type="PANTHER" id="PTHR30313">
    <property type="entry name" value="DNA PRIMASE"/>
    <property type="match status" value="1"/>
</dbReference>
<dbReference type="InterPro" id="IPR036977">
    <property type="entry name" value="DNA_primase_Znf_CHC2"/>
</dbReference>
<keyword evidence="8" id="KW-1185">Reference proteome</keyword>
<feature type="compositionally biased region" description="Acidic residues" evidence="4">
    <location>
        <begin position="971"/>
        <end position="983"/>
    </location>
</feature>
<dbReference type="InterPro" id="IPR013264">
    <property type="entry name" value="DNAG_N"/>
</dbReference>
<dbReference type="SUPFAM" id="SSF56731">
    <property type="entry name" value="DNA primase core"/>
    <property type="match status" value="1"/>
</dbReference>
<accession>F2KRH9</accession>
<evidence type="ECO:0000256" key="2">
    <source>
        <dbReference type="ARBA" id="ARBA00022771"/>
    </source>
</evidence>
<organism evidence="7 8">
    <name type="scientific">Archaeoglobus veneficus (strain DSM 11195 / SNP6)</name>
    <dbReference type="NCBI Taxonomy" id="693661"/>
    <lineage>
        <taxon>Archaea</taxon>
        <taxon>Methanobacteriati</taxon>
        <taxon>Methanobacteriota</taxon>
        <taxon>Archaeoglobi</taxon>
        <taxon>Archaeoglobales</taxon>
        <taxon>Archaeoglobaceae</taxon>
        <taxon>Archaeoglobus</taxon>
    </lineage>
</organism>
<dbReference type="InterPro" id="IPR002694">
    <property type="entry name" value="Znf_CHC2"/>
</dbReference>
<dbReference type="GO" id="GO:0003677">
    <property type="term" value="F:DNA binding"/>
    <property type="evidence" value="ECO:0007669"/>
    <property type="project" value="InterPro"/>
</dbReference>
<dbReference type="InterPro" id="IPR050219">
    <property type="entry name" value="DnaG_primase"/>
</dbReference>
<dbReference type="Gene3D" id="3.40.1360.10">
    <property type="match status" value="1"/>
</dbReference>
<dbReference type="InterPro" id="IPR034154">
    <property type="entry name" value="TOPRIM_DnaG/twinkle"/>
</dbReference>
<dbReference type="STRING" id="693661.Arcve_0725"/>
<dbReference type="PANTHER" id="PTHR30313:SF2">
    <property type="entry name" value="DNA PRIMASE"/>
    <property type="match status" value="1"/>
</dbReference>
<dbReference type="Pfam" id="PF01807">
    <property type="entry name" value="Zn_ribbon_DnaG"/>
    <property type="match status" value="1"/>
</dbReference>
<evidence type="ECO:0000259" key="5">
    <source>
        <dbReference type="Pfam" id="PF01807"/>
    </source>
</evidence>
<gene>
    <name evidence="7" type="ordered locus">Arcve_0725</name>
</gene>
<dbReference type="GO" id="GO:0006269">
    <property type="term" value="P:DNA replication, synthesis of primer"/>
    <property type="evidence" value="ECO:0007669"/>
    <property type="project" value="TreeGrafter"/>
</dbReference>
<feature type="domain" description="DNA primase DNAG catalytic core N-terminal" evidence="6">
    <location>
        <begin position="159"/>
        <end position="245"/>
    </location>
</feature>
<dbReference type="eggNOG" id="arCOG11557">
    <property type="taxonomic scope" value="Archaea"/>
</dbReference>
<feature type="region of interest" description="Disordered" evidence="4">
    <location>
        <begin position="965"/>
        <end position="993"/>
    </location>
</feature>
<keyword evidence="1" id="KW-0479">Metal-binding</keyword>
<dbReference type="GeneID" id="10393826"/>
<sequence>MVDKKALLEEIRSKLRLEDLIDLTGFKLIGGEYRGPHPVHGSTTGTNLAVNLDNQVWYCFRCQSGGDALAWLAVQEGLIDCSEADDIAHVFPEVLRIACERLGIDFNTTPEDRRAWRKLREEEQLLEAMFKEALAFFREQLEDCPDVKEWIREKYGLSWNDELLEKFGIGYCPPDGDRLAKHLITKFGEVNALKTGLIIPTKDGYRDFFAGRVVFPYFVRGKPAYFIARQTPWTPDGPTKEAKYLKQLKKSDNHQYVSSLVEEPIYGIDSLRGAKEVVITEGIADAITAIANGFPAISPVTTRFKAEHVPDLQKYVRGRTIYIVNDNEESGAGLRGALAILRSIEGDARLVILPRPEGIEKIDVNDYFKALTAEEFRELLDKAVPKEEALLRFSDSVVDIFRVVLKEKAIDPDKAFGIWQNKEQYWKYVPLEEALPNDAKLAIAAFRRDKIGEIKNHVEAPIRHSVIAGVTLRLLLKCGRFLKDELNNLYYFREDEKRVYEISEKSEEFKGLLYDLTGLNSKTQSFKEAVAEVTAYALRHGEEVSVYRDFHYDRERGILYVYLQNGEYLALDGEKVEVWPNGANGIYFARNKLVEPLKYIPSEEREQIEIPGQIEELRRDGNLFIQAVCNRTSYDPNSELTIRQQRDLLALYYYSVPFGDFLSTVPLLALVGEKGSAKTFTLRLFGRLIYGRHFDVSSINPTPSGERDFVAALANWGFIALDNVDSPVSWLEDALAKVATRGVHRMRKLFTNAEEVDVPIRSFVALSSRDPHFRRDDVADRLLIIKTTRLSNFIPEGVLLEAVTKYRNVVFSEYVDGLNRIVKALKGVNLAEITIPHRLADWVAFAQIAAEALGFDVESVRDALEKLDEVRANFTVEADSFYLILKGWVETSNTGEWLTATQLFKELQNFANTIGLELYVRNPISLGRKLQNLKAELARILGMETKYDSHEKVWLYRFPKPDNLLQKNDDDSNDQDEGDGSPEEYEKRTLSDGSTAYIPKKLAELRRRKEEEARKAEEAEEDENETAGFDLEAALGIQRENIEDLLDEDEETEEDDEDIEYVTIKIVKLPPVREFIGVDGQTYEIKEEGQILRIPALNARPFLERGYAIEVKEGDAP</sequence>
<evidence type="ECO:0000256" key="3">
    <source>
        <dbReference type="ARBA" id="ARBA00022833"/>
    </source>
</evidence>
<dbReference type="CDD" id="cd01029">
    <property type="entry name" value="TOPRIM_primases"/>
    <property type="match status" value="1"/>
</dbReference>
<dbReference type="EMBL" id="CP002588">
    <property type="protein sequence ID" value="AEA46744.1"/>
    <property type="molecule type" value="Genomic_DNA"/>
</dbReference>
<evidence type="ECO:0000313" key="8">
    <source>
        <dbReference type="Proteomes" id="UP000008136"/>
    </source>
</evidence>
<dbReference type="GO" id="GO:0003899">
    <property type="term" value="F:DNA-directed RNA polymerase activity"/>
    <property type="evidence" value="ECO:0007669"/>
    <property type="project" value="InterPro"/>
</dbReference>
<dbReference type="GO" id="GO:0008270">
    <property type="term" value="F:zinc ion binding"/>
    <property type="evidence" value="ECO:0007669"/>
    <property type="project" value="UniProtKB-KW"/>
</dbReference>
<dbReference type="GO" id="GO:0005737">
    <property type="term" value="C:cytoplasm"/>
    <property type="evidence" value="ECO:0007669"/>
    <property type="project" value="TreeGrafter"/>
</dbReference>
<evidence type="ECO:0000259" key="6">
    <source>
        <dbReference type="Pfam" id="PF08275"/>
    </source>
</evidence>
<evidence type="ECO:0000256" key="4">
    <source>
        <dbReference type="SAM" id="MobiDB-lite"/>
    </source>
</evidence>
<dbReference type="InterPro" id="IPR037068">
    <property type="entry name" value="DNA_primase_core_N_sf"/>
</dbReference>
<evidence type="ECO:0000313" key="7">
    <source>
        <dbReference type="EMBL" id="AEA46744.1"/>
    </source>
</evidence>
<protein>
    <submittedName>
        <fullName evidence="7">DNA primase catalytic core domain protein</fullName>
    </submittedName>
</protein>
<dbReference type="Gene3D" id="3.90.580.10">
    <property type="entry name" value="Zinc finger, CHC2-type domain"/>
    <property type="match status" value="1"/>
</dbReference>
<dbReference type="RefSeq" id="WP_013683416.1">
    <property type="nucleotide sequence ID" value="NC_015320.1"/>
</dbReference>
<dbReference type="KEGG" id="ave:Arcve_0725"/>
<dbReference type="SUPFAM" id="SSF52540">
    <property type="entry name" value="P-loop containing nucleoside triphosphate hydrolases"/>
    <property type="match status" value="1"/>
</dbReference>
<dbReference type="OrthoDB" id="214394at2157"/>
<dbReference type="Pfam" id="PF08275">
    <property type="entry name" value="DNAG_N"/>
    <property type="match status" value="1"/>
</dbReference>
<dbReference type="InterPro" id="IPR027417">
    <property type="entry name" value="P-loop_NTPase"/>
</dbReference>
<feature type="region of interest" description="Disordered" evidence="4">
    <location>
        <begin position="1012"/>
        <end position="1033"/>
    </location>
</feature>
<dbReference type="Gene3D" id="3.90.980.10">
    <property type="entry name" value="DNA primase, catalytic core, N-terminal domain"/>
    <property type="match status" value="1"/>
</dbReference>